<evidence type="ECO:0000313" key="2">
    <source>
        <dbReference type="Proteomes" id="UP000308802"/>
    </source>
</evidence>
<comment type="caution">
    <text evidence="1">The sequence shown here is derived from an EMBL/GenBank/DDBJ whole genome shotgun (WGS) entry which is preliminary data.</text>
</comment>
<reference evidence="1 2" key="1">
    <citation type="submission" date="2018-10" db="EMBL/GenBank/DDBJ databases">
        <title>Fifty Aureobasidium pullulans genomes reveal a recombining polyextremotolerant generalist.</title>
        <authorList>
            <person name="Gostincar C."/>
            <person name="Turk M."/>
            <person name="Zajc J."/>
            <person name="Gunde-Cimerman N."/>
        </authorList>
    </citation>
    <scope>NUCLEOTIDE SEQUENCE [LARGE SCALE GENOMIC DNA]</scope>
    <source>
        <strain evidence="1 2">EXF-10659</strain>
    </source>
</reference>
<dbReference type="AlphaFoldDB" id="A0A4S8YUW8"/>
<proteinExistence type="predicted"/>
<dbReference type="EMBL" id="QZAO01000939">
    <property type="protein sequence ID" value="THW55718.1"/>
    <property type="molecule type" value="Genomic_DNA"/>
</dbReference>
<protein>
    <submittedName>
        <fullName evidence="1">Uncharacterized protein</fullName>
    </submittedName>
</protein>
<sequence>MGSHKESMVLDLVHGFRIGDSPRTRPILPRTRPVLAQYSPNTCPVLSQYSPSTRPVLPRTRPVLTPYSCSPPTDPRTRCVFI</sequence>
<gene>
    <name evidence="1" type="ORF">D6D19_10674</name>
</gene>
<feature type="non-terminal residue" evidence="1">
    <location>
        <position position="82"/>
    </location>
</feature>
<dbReference type="Proteomes" id="UP000308802">
    <property type="component" value="Unassembled WGS sequence"/>
</dbReference>
<evidence type="ECO:0000313" key="1">
    <source>
        <dbReference type="EMBL" id="THW55718.1"/>
    </source>
</evidence>
<name>A0A4S8YUW8_AURPU</name>
<organism evidence="1 2">
    <name type="scientific">Aureobasidium pullulans</name>
    <name type="common">Black yeast</name>
    <name type="synonym">Pullularia pullulans</name>
    <dbReference type="NCBI Taxonomy" id="5580"/>
    <lineage>
        <taxon>Eukaryota</taxon>
        <taxon>Fungi</taxon>
        <taxon>Dikarya</taxon>
        <taxon>Ascomycota</taxon>
        <taxon>Pezizomycotina</taxon>
        <taxon>Dothideomycetes</taxon>
        <taxon>Dothideomycetidae</taxon>
        <taxon>Dothideales</taxon>
        <taxon>Saccotheciaceae</taxon>
        <taxon>Aureobasidium</taxon>
    </lineage>
</organism>
<accession>A0A4S8YUW8</accession>